<dbReference type="RefSeq" id="WP_253744154.1">
    <property type="nucleotide sequence ID" value="NZ_BAABKA010000090.1"/>
</dbReference>
<feature type="transmembrane region" description="Helical" evidence="1">
    <location>
        <begin position="125"/>
        <end position="147"/>
    </location>
</feature>
<keyword evidence="1" id="KW-1133">Transmembrane helix</keyword>
<organism evidence="3 4">
    <name type="scientific">Nonomuraea thailandensis</name>
    <dbReference type="NCBI Taxonomy" id="1188745"/>
    <lineage>
        <taxon>Bacteria</taxon>
        <taxon>Bacillati</taxon>
        <taxon>Actinomycetota</taxon>
        <taxon>Actinomycetes</taxon>
        <taxon>Streptosporangiales</taxon>
        <taxon>Streptosporangiaceae</taxon>
        <taxon>Nonomuraea</taxon>
    </lineage>
</organism>
<keyword evidence="1" id="KW-0472">Membrane</keyword>
<keyword evidence="4" id="KW-1185">Reference proteome</keyword>
<name>A0A9X2GGE0_9ACTN</name>
<protein>
    <recommendedName>
        <fullName evidence="5">DUF4129 domain-containing protein</fullName>
    </recommendedName>
</protein>
<dbReference type="EMBL" id="JAMZEB010000002">
    <property type="protein sequence ID" value="MCP2357004.1"/>
    <property type="molecule type" value="Genomic_DNA"/>
</dbReference>
<evidence type="ECO:0000313" key="3">
    <source>
        <dbReference type="EMBL" id="MCP2357004.1"/>
    </source>
</evidence>
<reference evidence="3" key="1">
    <citation type="submission" date="2022-06" db="EMBL/GenBank/DDBJ databases">
        <title>Sequencing the genomes of 1000 actinobacteria strains.</title>
        <authorList>
            <person name="Klenk H.-P."/>
        </authorList>
    </citation>
    <scope>NUCLEOTIDE SEQUENCE</scope>
    <source>
        <strain evidence="3">DSM 46694</strain>
    </source>
</reference>
<feature type="chain" id="PRO_5040846477" description="DUF4129 domain-containing protein" evidence="2">
    <location>
        <begin position="29"/>
        <end position="296"/>
    </location>
</feature>
<feature type="signal peptide" evidence="2">
    <location>
        <begin position="1"/>
        <end position="28"/>
    </location>
</feature>
<evidence type="ECO:0000256" key="1">
    <source>
        <dbReference type="SAM" id="Phobius"/>
    </source>
</evidence>
<sequence>MAGLLAKLMGTCLAVLVTSLTMPLQAEAVTAPLRVSPEEFDSRVAYCLSEDRRDELVEAANNLKVGTPIPVPSPPHPSPTDTRIRIGDKEFGLEDWPTGNSIAFKRVCGALIRTDPDQRLPSSSFWSGLFGGMIPVIIGGLLTLFAATRTLRRDRIAQVGTELRAAAIAYRRAATQHIAAQTDPTKNSRDEDGELASTQMALEGQLWAIRGLRLHGAALADELLQRLTAEGHAPWGKPAEWRAEGQKNRLEEFKKERTKAVEREVQVAFDVVLACERALPRPHWLMRRKRISDGRS</sequence>
<evidence type="ECO:0000313" key="4">
    <source>
        <dbReference type="Proteomes" id="UP001139648"/>
    </source>
</evidence>
<proteinExistence type="predicted"/>
<evidence type="ECO:0008006" key="5">
    <source>
        <dbReference type="Google" id="ProtNLM"/>
    </source>
</evidence>
<dbReference type="AlphaFoldDB" id="A0A9X2GGE0"/>
<dbReference type="Proteomes" id="UP001139648">
    <property type="component" value="Unassembled WGS sequence"/>
</dbReference>
<keyword evidence="2" id="KW-0732">Signal</keyword>
<keyword evidence="1" id="KW-0812">Transmembrane</keyword>
<evidence type="ECO:0000256" key="2">
    <source>
        <dbReference type="SAM" id="SignalP"/>
    </source>
</evidence>
<comment type="caution">
    <text evidence="3">The sequence shown here is derived from an EMBL/GenBank/DDBJ whole genome shotgun (WGS) entry which is preliminary data.</text>
</comment>
<accession>A0A9X2GGE0</accession>
<gene>
    <name evidence="3" type="ORF">HD597_004024</name>
</gene>